<gene>
    <name evidence="2" type="ORF">APTSU1_001861300</name>
</gene>
<protein>
    <submittedName>
        <fullName evidence="2">Uncharacterized protein</fullName>
    </submittedName>
</protein>
<dbReference type="Proteomes" id="UP001623349">
    <property type="component" value="Unassembled WGS sequence"/>
</dbReference>
<evidence type="ECO:0000313" key="3">
    <source>
        <dbReference type="Proteomes" id="UP001623349"/>
    </source>
</evidence>
<keyword evidence="3" id="KW-1185">Reference proteome</keyword>
<sequence length="60" mass="7042">MISIIQIMIDNYVDIFGDEHRFICDHNQKRSDDKKMSVNTAGDNKTTSTTNFPQWKLTYD</sequence>
<reference evidence="2 3" key="1">
    <citation type="submission" date="2024-08" db="EMBL/GenBank/DDBJ databases">
        <title>The draft genome of Apodemus speciosus.</title>
        <authorList>
            <person name="Nabeshima K."/>
            <person name="Suzuki S."/>
            <person name="Onuma M."/>
        </authorList>
    </citation>
    <scope>NUCLEOTIDE SEQUENCE [LARGE SCALE GENOMIC DNA]</scope>
    <source>
        <strain evidence="2">IB14-021</strain>
    </source>
</reference>
<feature type="region of interest" description="Disordered" evidence="1">
    <location>
        <begin position="30"/>
        <end position="50"/>
    </location>
</feature>
<accession>A0ABQ0FVT8</accession>
<evidence type="ECO:0000256" key="1">
    <source>
        <dbReference type="SAM" id="MobiDB-lite"/>
    </source>
</evidence>
<organism evidence="2 3">
    <name type="scientific">Apodemus speciosus</name>
    <name type="common">Large Japanese field mouse</name>
    <dbReference type="NCBI Taxonomy" id="105296"/>
    <lineage>
        <taxon>Eukaryota</taxon>
        <taxon>Metazoa</taxon>
        <taxon>Chordata</taxon>
        <taxon>Craniata</taxon>
        <taxon>Vertebrata</taxon>
        <taxon>Euteleostomi</taxon>
        <taxon>Mammalia</taxon>
        <taxon>Eutheria</taxon>
        <taxon>Euarchontoglires</taxon>
        <taxon>Glires</taxon>
        <taxon>Rodentia</taxon>
        <taxon>Myomorpha</taxon>
        <taxon>Muroidea</taxon>
        <taxon>Muridae</taxon>
        <taxon>Murinae</taxon>
        <taxon>Apodemus</taxon>
    </lineage>
</organism>
<name>A0ABQ0FVT8_APOSI</name>
<dbReference type="EMBL" id="BAAFST010000213">
    <property type="protein sequence ID" value="GAB1303368.1"/>
    <property type="molecule type" value="Genomic_DNA"/>
</dbReference>
<feature type="compositionally biased region" description="Polar residues" evidence="1">
    <location>
        <begin position="37"/>
        <end position="50"/>
    </location>
</feature>
<proteinExistence type="predicted"/>
<evidence type="ECO:0000313" key="2">
    <source>
        <dbReference type="EMBL" id="GAB1303368.1"/>
    </source>
</evidence>
<comment type="caution">
    <text evidence="2">The sequence shown here is derived from an EMBL/GenBank/DDBJ whole genome shotgun (WGS) entry which is preliminary data.</text>
</comment>